<dbReference type="AlphaFoldDB" id="A0A5C3MZ92"/>
<gene>
    <name evidence="2" type="ORF">OE88DRAFT_281899</name>
</gene>
<feature type="signal peptide" evidence="1">
    <location>
        <begin position="1"/>
        <end position="19"/>
    </location>
</feature>
<proteinExistence type="predicted"/>
<accession>A0A5C3MZ92</accession>
<evidence type="ECO:0000313" key="2">
    <source>
        <dbReference type="EMBL" id="TFK50654.1"/>
    </source>
</evidence>
<reference evidence="2 3" key="1">
    <citation type="journal article" date="2019" name="Nat. Ecol. Evol.">
        <title>Megaphylogeny resolves global patterns of mushroom evolution.</title>
        <authorList>
            <person name="Varga T."/>
            <person name="Krizsan K."/>
            <person name="Foldi C."/>
            <person name="Dima B."/>
            <person name="Sanchez-Garcia M."/>
            <person name="Sanchez-Ramirez S."/>
            <person name="Szollosi G.J."/>
            <person name="Szarkandi J.G."/>
            <person name="Papp V."/>
            <person name="Albert L."/>
            <person name="Andreopoulos W."/>
            <person name="Angelini C."/>
            <person name="Antonin V."/>
            <person name="Barry K.W."/>
            <person name="Bougher N.L."/>
            <person name="Buchanan P."/>
            <person name="Buyck B."/>
            <person name="Bense V."/>
            <person name="Catcheside P."/>
            <person name="Chovatia M."/>
            <person name="Cooper J."/>
            <person name="Damon W."/>
            <person name="Desjardin D."/>
            <person name="Finy P."/>
            <person name="Geml J."/>
            <person name="Haridas S."/>
            <person name="Hughes K."/>
            <person name="Justo A."/>
            <person name="Karasinski D."/>
            <person name="Kautmanova I."/>
            <person name="Kiss B."/>
            <person name="Kocsube S."/>
            <person name="Kotiranta H."/>
            <person name="LaButti K.M."/>
            <person name="Lechner B.E."/>
            <person name="Liimatainen K."/>
            <person name="Lipzen A."/>
            <person name="Lukacs Z."/>
            <person name="Mihaltcheva S."/>
            <person name="Morgado L.N."/>
            <person name="Niskanen T."/>
            <person name="Noordeloos M.E."/>
            <person name="Ohm R.A."/>
            <person name="Ortiz-Santana B."/>
            <person name="Ovrebo C."/>
            <person name="Racz N."/>
            <person name="Riley R."/>
            <person name="Savchenko A."/>
            <person name="Shiryaev A."/>
            <person name="Soop K."/>
            <person name="Spirin V."/>
            <person name="Szebenyi C."/>
            <person name="Tomsovsky M."/>
            <person name="Tulloss R.E."/>
            <person name="Uehling J."/>
            <person name="Grigoriev I.V."/>
            <person name="Vagvolgyi C."/>
            <person name="Papp T."/>
            <person name="Martin F.M."/>
            <person name="Miettinen O."/>
            <person name="Hibbett D.S."/>
            <person name="Nagy L.G."/>
        </authorList>
    </citation>
    <scope>NUCLEOTIDE SEQUENCE [LARGE SCALE GENOMIC DNA]</scope>
    <source>
        <strain evidence="2 3">OMC1185</strain>
    </source>
</reference>
<protein>
    <submittedName>
        <fullName evidence="2">Uncharacterized protein</fullName>
    </submittedName>
</protein>
<feature type="chain" id="PRO_5022676303" evidence="1">
    <location>
        <begin position="20"/>
        <end position="169"/>
    </location>
</feature>
<keyword evidence="3" id="KW-1185">Reference proteome</keyword>
<evidence type="ECO:0000256" key="1">
    <source>
        <dbReference type="SAM" id="SignalP"/>
    </source>
</evidence>
<name>A0A5C3MZ92_9AGAM</name>
<organism evidence="2 3">
    <name type="scientific">Heliocybe sulcata</name>
    <dbReference type="NCBI Taxonomy" id="5364"/>
    <lineage>
        <taxon>Eukaryota</taxon>
        <taxon>Fungi</taxon>
        <taxon>Dikarya</taxon>
        <taxon>Basidiomycota</taxon>
        <taxon>Agaricomycotina</taxon>
        <taxon>Agaricomycetes</taxon>
        <taxon>Gloeophyllales</taxon>
        <taxon>Gloeophyllaceae</taxon>
        <taxon>Heliocybe</taxon>
    </lineage>
</organism>
<evidence type="ECO:0000313" key="3">
    <source>
        <dbReference type="Proteomes" id="UP000305948"/>
    </source>
</evidence>
<dbReference type="EMBL" id="ML213513">
    <property type="protein sequence ID" value="TFK50654.1"/>
    <property type="molecule type" value="Genomic_DNA"/>
</dbReference>
<dbReference type="Proteomes" id="UP000305948">
    <property type="component" value="Unassembled WGS sequence"/>
</dbReference>
<sequence>MWIIYDMLGLSCATVPVLTQMFPSTNCSSGEAWHPSVDDPDRRPSSRCLDQNIRLSADIPSGPEDQFERRRANAIRFSSQLYLALQLGVALAEAATLASQIYVNTSIQDARVALLELPTSSRSLLHHYVLCLRTALCTQFSVSSVIHLQRRTRICLFWTSPHLVTTRSS</sequence>
<keyword evidence="1" id="KW-0732">Signal</keyword>